<accession>A0A839QRN2</accession>
<dbReference type="AlphaFoldDB" id="A0A839QRN2"/>
<name>A0A839QRN2_9MICO</name>
<feature type="domain" description="CN hydrolase" evidence="9">
    <location>
        <begin position="233"/>
        <end position="486"/>
    </location>
</feature>
<dbReference type="HAMAP" id="MF_01148">
    <property type="entry name" value="Lnt"/>
    <property type="match status" value="1"/>
</dbReference>
<keyword evidence="7 8" id="KW-0012">Acyltransferase</keyword>
<keyword evidence="10" id="KW-0449">Lipoprotein</keyword>
<feature type="transmembrane region" description="Helical" evidence="8">
    <location>
        <begin position="161"/>
        <end position="185"/>
    </location>
</feature>
<dbReference type="PROSITE" id="PS50263">
    <property type="entry name" value="CN_HYDROLASE"/>
    <property type="match status" value="1"/>
</dbReference>
<feature type="transmembrane region" description="Helical" evidence="8">
    <location>
        <begin position="57"/>
        <end position="77"/>
    </location>
</feature>
<dbReference type="PANTHER" id="PTHR38686">
    <property type="entry name" value="APOLIPOPROTEIN N-ACYLTRANSFERASE"/>
    <property type="match status" value="1"/>
</dbReference>
<keyword evidence="4 8" id="KW-0812">Transmembrane</keyword>
<keyword evidence="5 8" id="KW-1133">Transmembrane helix</keyword>
<dbReference type="CDD" id="cd07571">
    <property type="entry name" value="ALP_N-acyl_transferase"/>
    <property type="match status" value="1"/>
</dbReference>
<evidence type="ECO:0000256" key="4">
    <source>
        <dbReference type="ARBA" id="ARBA00022692"/>
    </source>
</evidence>
<reference evidence="10 11" key="1">
    <citation type="submission" date="2020-08" db="EMBL/GenBank/DDBJ databases">
        <title>Sequencing the genomes of 1000 actinobacteria strains.</title>
        <authorList>
            <person name="Klenk H.-P."/>
        </authorList>
    </citation>
    <scope>NUCLEOTIDE SEQUENCE [LARGE SCALE GENOMIC DNA]</scope>
    <source>
        <strain evidence="10 11">DSM 23040</strain>
    </source>
</reference>
<evidence type="ECO:0000256" key="7">
    <source>
        <dbReference type="ARBA" id="ARBA00023315"/>
    </source>
</evidence>
<dbReference type="PANTHER" id="PTHR38686:SF1">
    <property type="entry name" value="APOLIPOPROTEIN N-ACYLTRANSFERASE"/>
    <property type="match status" value="1"/>
</dbReference>
<evidence type="ECO:0000256" key="3">
    <source>
        <dbReference type="ARBA" id="ARBA00022679"/>
    </source>
</evidence>
<evidence type="ECO:0000256" key="1">
    <source>
        <dbReference type="ARBA" id="ARBA00004651"/>
    </source>
</evidence>
<dbReference type="InterPro" id="IPR045378">
    <property type="entry name" value="LNT_N"/>
</dbReference>
<evidence type="ECO:0000256" key="8">
    <source>
        <dbReference type="HAMAP-Rule" id="MF_01148"/>
    </source>
</evidence>
<keyword evidence="3 8" id="KW-0808">Transferase</keyword>
<dbReference type="GO" id="GO:0016410">
    <property type="term" value="F:N-acyltransferase activity"/>
    <property type="evidence" value="ECO:0007669"/>
    <property type="project" value="UniProtKB-UniRule"/>
</dbReference>
<evidence type="ECO:0000256" key="6">
    <source>
        <dbReference type="ARBA" id="ARBA00023136"/>
    </source>
</evidence>
<comment type="caution">
    <text evidence="10">The sequence shown here is derived from an EMBL/GenBank/DDBJ whole genome shotgun (WGS) entry which is preliminary data.</text>
</comment>
<dbReference type="GO" id="GO:0005886">
    <property type="term" value="C:plasma membrane"/>
    <property type="evidence" value="ECO:0007669"/>
    <property type="project" value="UniProtKB-SubCell"/>
</dbReference>
<feature type="transmembrane region" description="Helical" evidence="8">
    <location>
        <begin position="114"/>
        <end position="131"/>
    </location>
</feature>
<dbReference type="Proteomes" id="UP000568050">
    <property type="component" value="Unassembled WGS sequence"/>
</dbReference>
<dbReference type="RefSeq" id="WP_183374464.1">
    <property type="nucleotide sequence ID" value="NZ_CBCSFZ010000041.1"/>
</dbReference>
<comment type="catalytic activity">
    <reaction evidence="8">
        <text>N-terminal S-1,2-diacyl-sn-glyceryl-L-cysteinyl-[lipoprotein] + a glycerophospholipid = N-acyl-S-1,2-diacyl-sn-glyceryl-L-cysteinyl-[lipoprotein] + a 2-acyl-sn-glycero-3-phospholipid + H(+)</text>
        <dbReference type="Rhea" id="RHEA:48228"/>
        <dbReference type="Rhea" id="RHEA-COMP:14681"/>
        <dbReference type="Rhea" id="RHEA-COMP:14684"/>
        <dbReference type="ChEBI" id="CHEBI:15378"/>
        <dbReference type="ChEBI" id="CHEBI:136912"/>
        <dbReference type="ChEBI" id="CHEBI:140656"/>
        <dbReference type="ChEBI" id="CHEBI:140657"/>
        <dbReference type="ChEBI" id="CHEBI:140660"/>
        <dbReference type="EC" id="2.3.1.269"/>
    </reaction>
</comment>
<dbReference type="GO" id="GO:0042158">
    <property type="term" value="P:lipoprotein biosynthetic process"/>
    <property type="evidence" value="ECO:0007669"/>
    <property type="project" value="UniProtKB-UniRule"/>
</dbReference>
<feature type="transmembrane region" description="Helical" evidence="8">
    <location>
        <begin position="197"/>
        <end position="216"/>
    </location>
</feature>
<gene>
    <name evidence="8" type="primary">lnt</name>
    <name evidence="10" type="ORF">FHX50_000673</name>
</gene>
<dbReference type="Pfam" id="PF00795">
    <property type="entry name" value="CN_hydrolase"/>
    <property type="match status" value="1"/>
</dbReference>
<dbReference type="EMBL" id="JACHWP010000001">
    <property type="protein sequence ID" value="MBB3022425.1"/>
    <property type="molecule type" value="Genomic_DNA"/>
</dbReference>
<proteinExistence type="inferred from homology"/>
<evidence type="ECO:0000256" key="5">
    <source>
        <dbReference type="ARBA" id="ARBA00022989"/>
    </source>
</evidence>
<dbReference type="NCBIfam" id="TIGR00546">
    <property type="entry name" value="lnt"/>
    <property type="match status" value="1"/>
</dbReference>
<dbReference type="InterPro" id="IPR003010">
    <property type="entry name" value="C-N_Hydrolase"/>
</dbReference>
<dbReference type="InterPro" id="IPR004563">
    <property type="entry name" value="Apolipo_AcylTrfase"/>
</dbReference>
<keyword evidence="2 8" id="KW-1003">Cell membrane</keyword>
<feature type="transmembrane region" description="Helical" evidence="8">
    <location>
        <begin position="35"/>
        <end position="50"/>
    </location>
</feature>
<feature type="transmembrane region" description="Helical" evidence="8">
    <location>
        <begin position="12"/>
        <end position="29"/>
    </location>
</feature>
<feature type="transmembrane region" description="Helical" evidence="8">
    <location>
        <begin position="83"/>
        <end position="102"/>
    </location>
</feature>
<keyword evidence="11" id="KW-1185">Reference proteome</keyword>
<comment type="function">
    <text evidence="8">Catalyzes the phospholipid dependent N-acylation of the N-terminal cysteine of apolipoprotein, the last step in lipoprotein maturation.</text>
</comment>
<evidence type="ECO:0000313" key="10">
    <source>
        <dbReference type="EMBL" id="MBB3022425.1"/>
    </source>
</evidence>
<sequence length="540" mass="56739">MTSRPTSLRTPGGVAVILAAVGGVLFSQSFPPADLWFLLPVAIGLLVIASHTERRSIAAVVAIVFGVCAFLPLFAWANIYAGLGPWAALAVFEACYLLLFALGSRAVLARWGHGLLPALAIGVLWAGTEAVRSHVPWGGLPWAASAFSLAHSPLLNLGPWIGVPGLAVVLGWMGAAVASCLLGLAGRRRDRLDGLGALLPLLTAALVIAASVVVPLPRNPSATEPRSLAVTAVQGNVKPPPPGSYYLPEEMFDNHVAATRTALSNSGAAASGTRPAHEPDLVVWPEDSTGWNAPSQPSRMAQVADLSWQAGAPILIGAQVPHGRDNRRNMAILVDENGPTAQQYAKRHPVPFGEYIPARGFFSRITDKVELVATDMVAGSEVGVMQVAGAPVGVLICFEIAYENLVQDVVADDAQMIVVQSNNALFGDSDEAIQQLAEAKVMAVVSGRSVVHISTVGHSAVFTPNGRTIASLDHWVAGSMQADVPLHTGITPAMRFGTLIRWAPVVGSAAVLVLLALIPERSPAPAQPSRTMPPRRRKTR</sequence>
<comment type="subcellular location">
    <subcellularLocation>
        <location evidence="1 8">Cell membrane</location>
        <topology evidence="1 8">Multi-pass membrane protein</topology>
    </subcellularLocation>
</comment>
<protein>
    <recommendedName>
        <fullName evidence="8">Apolipoprotein N-acyltransferase</fullName>
        <shortName evidence="8">ALP N-acyltransferase</shortName>
        <ecNumber evidence="8">2.3.1.269</ecNumber>
    </recommendedName>
</protein>
<evidence type="ECO:0000256" key="2">
    <source>
        <dbReference type="ARBA" id="ARBA00022475"/>
    </source>
</evidence>
<dbReference type="Gene3D" id="3.60.110.10">
    <property type="entry name" value="Carbon-nitrogen hydrolase"/>
    <property type="match status" value="1"/>
</dbReference>
<dbReference type="Pfam" id="PF20154">
    <property type="entry name" value="LNT_N"/>
    <property type="match status" value="1"/>
</dbReference>
<comment type="similarity">
    <text evidence="8">Belongs to the CN hydrolase family. Apolipoprotein N-acyltransferase subfamily.</text>
</comment>
<evidence type="ECO:0000313" key="11">
    <source>
        <dbReference type="Proteomes" id="UP000568050"/>
    </source>
</evidence>
<evidence type="ECO:0000259" key="9">
    <source>
        <dbReference type="PROSITE" id="PS50263"/>
    </source>
</evidence>
<comment type="pathway">
    <text evidence="8">Protein modification; lipoprotein biosynthesis (N-acyl transfer).</text>
</comment>
<dbReference type="UniPathway" id="UPA00666"/>
<organism evidence="10 11">
    <name type="scientific">Helcobacillus massiliensis</name>
    <dbReference type="NCBI Taxonomy" id="521392"/>
    <lineage>
        <taxon>Bacteria</taxon>
        <taxon>Bacillati</taxon>
        <taxon>Actinomycetota</taxon>
        <taxon>Actinomycetes</taxon>
        <taxon>Micrococcales</taxon>
        <taxon>Dermabacteraceae</taxon>
        <taxon>Helcobacillus</taxon>
    </lineage>
</organism>
<dbReference type="EC" id="2.3.1.269" evidence="8"/>
<dbReference type="InterPro" id="IPR036526">
    <property type="entry name" value="C-N_Hydrolase_sf"/>
</dbReference>
<dbReference type="SUPFAM" id="SSF56317">
    <property type="entry name" value="Carbon-nitrogen hydrolase"/>
    <property type="match status" value="1"/>
</dbReference>
<keyword evidence="6 8" id="KW-0472">Membrane</keyword>